<keyword evidence="1" id="KW-0812">Transmembrane</keyword>
<dbReference type="PANTHER" id="PTHR19372:SF7">
    <property type="entry name" value="SULFITE OXIDASE, MITOCHONDRIAL"/>
    <property type="match status" value="1"/>
</dbReference>
<evidence type="ECO:0000313" key="3">
    <source>
        <dbReference type="EMBL" id="MEC4294655.1"/>
    </source>
</evidence>
<dbReference type="RefSeq" id="WP_326437440.1">
    <property type="nucleotide sequence ID" value="NZ_JAYMFH010000005.1"/>
</dbReference>
<dbReference type="Proteomes" id="UP001343724">
    <property type="component" value="Unassembled WGS sequence"/>
</dbReference>
<comment type="caution">
    <text evidence="3">The sequence shown here is derived from an EMBL/GenBank/DDBJ whole genome shotgun (WGS) entry which is preliminary data.</text>
</comment>
<name>A0ABU6IY01_9ACTN</name>
<evidence type="ECO:0000259" key="2">
    <source>
        <dbReference type="Pfam" id="PF00174"/>
    </source>
</evidence>
<dbReference type="InterPro" id="IPR036374">
    <property type="entry name" value="OxRdtase_Mopterin-bd_sf"/>
</dbReference>
<gene>
    <name evidence="3" type="ORF">VJ920_04990</name>
</gene>
<reference evidence="3 4" key="1">
    <citation type="submission" date="2024-01" db="EMBL/GenBank/DDBJ databases">
        <title>novel species in genus Adlercreutzia.</title>
        <authorList>
            <person name="Liu X."/>
        </authorList>
    </citation>
    <scope>NUCLEOTIDE SEQUENCE [LARGE SCALE GENOMIC DNA]</scope>
    <source>
        <strain evidence="3 4">R22</strain>
    </source>
</reference>
<dbReference type="SUPFAM" id="SSF48695">
    <property type="entry name" value="Multiheme cytochromes"/>
    <property type="match status" value="1"/>
</dbReference>
<proteinExistence type="predicted"/>
<dbReference type="InterPro" id="IPR014756">
    <property type="entry name" value="Ig_E-set"/>
</dbReference>
<sequence length="527" mass="57608">MKTQESKGTSRLLMAVAMAATIAAIALALWGCAPQATTTMAATGDEAGDEAAIELMYPDFTDKASGNFNDTYSTTDMLNAGNRGCNACHEDLWDVMNKKDGYNHILTHVGYDKALTYQDCEPCHRGHTALTGPYLGDMIHASHYGSKVFQEANGNCWSCHAMNSAGNQGDYQLILWDDFYDDPALGGYPNIDGNEMEQNWVDSRGFFGGFINGMTQDSEPTVTVKLDQAITDHEDVFIVNNWGEEVTEKNGEPFSFDAVCDENNTVTINGVKNPRSFTKAELEAMPQTEFAGALACATNGRGGSLVSNIPMSGVSMKYLIEQCGGLADGVNAVNAESWDGWMAFPPMDLEASTYTENAYIVLKYYGEDLSKDDGAPMTLITLGNPGARQVKHIKSVDFKQAESFFEGPMMAESDEPSPSYPINGMWFQEDGVTAKVGEPITLTGAVYSWNRVVGDLASVNFSFDMGKTWTDAKIADQITDFDPFQWVTYSLDWTPTKAGKYQVKLQATDVDGTQIKKPVTLFVNVEE</sequence>
<protein>
    <submittedName>
        <fullName evidence="3">Molybdopterin-dependent oxidoreductase</fullName>
    </submittedName>
</protein>
<dbReference type="Gene3D" id="3.90.420.10">
    <property type="entry name" value="Oxidoreductase, molybdopterin-binding domain"/>
    <property type="match status" value="1"/>
</dbReference>
<dbReference type="InterPro" id="IPR000572">
    <property type="entry name" value="OxRdtase_Mopterin-bd_dom"/>
</dbReference>
<dbReference type="EMBL" id="JAYMFH010000005">
    <property type="protein sequence ID" value="MEC4294655.1"/>
    <property type="molecule type" value="Genomic_DNA"/>
</dbReference>
<dbReference type="InterPro" id="IPR036280">
    <property type="entry name" value="Multihaem_cyt_sf"/>
</dbReference>
<keyword evidence="4" id="KW-1185">Reference proteome</keyword>
<feature type="domain" description="Oxidoreductase molybdopterin-binding" evidence="2">
    <location>
        <begin position="262"/>
        <end position="403"/>
    </location>
</feature>
<accession>A0ABU6IY01</accession>
<organism evidence="3 4">
    <name type="scientific">Adlercreutzia shanghongiae</name>
    <dbReference type="NCBI Taxonomy" id="3111773"/>
    <lineage>
        <taxon>Bacteria</taxon>
        <taxon>Bacillati</taxon>
        <taxon>Actinomycetota</taxon>
        <taxon>Coriobacteriia</taxon>
        <taxon>Eggerthellales</taxon>
        <taxon>Eggerthellaceae</taxon>
        <taxon>Adlercreutzia</taxon>
    </lineage>
</organism>
<feature type="transmembrane region" description="Helical" evidence="1">
    <location>
        <begin position="12"/>
        <end position="31"/>
    </location>
</feature>
<dbReference type="PANTHER" id="PTHR19372">
    <property type="entry name" value="SULFITE REDUCTASE"/>
    <property type="match status" value="1"/>
</dbReference>
<keyword evidence="1" id="KW-1133">Transmembrane helix</keyword>
<evidence type="ECO:0000313" key="4">
    <source>
        <dbReference type="Proteomes" id="UP001343724"/>
    </source>
</evidence>
<dbReference type="Gene3D" id="2.60.40.650">
    <property type="match status" value="1"/>
</dbReference>
<dbReference type="SUPFAM" id="SSF56524">
    <property type="entry name" value="Oxidoreductase molybdopterin-binding domain"/>
    <property type="match status" value="1"/>
</dbReference>
<dbReference type="Pfam" id="PF00174">
    <property type="entry name" value="Oxidored_molyb"/>
    <property type="match status" value="1"/>
</dbReference>
<dbReference type="SUPFAM" id="SSF81296">
    <property type="entry name" value="E set domains"/>
    <property type="match status" value="1"/>
</dbReference>
<keyword evidence="1" id="KW-0472">Membrane</keyword>
<evidence type="ECO:0000256" key="1">
    <source>
        <dbReference type="SAM" id="Phobius"/>
    </source>
</evidence>